<organism evidence="2 3">
    <name type="scientific">Fusarium circinatum</name>
    <name type="common">Pitch canker fungus</name>
    <name type="synonym">Gibberella circinata</name>
    <dbReference type="NCBI Taxonomy" id="48490"/>
    <lineage>
        <taxon>Eukaryota</taxon>
        <taxon>Fungi</taxon>
        <taxon>Dikarya</taxon>
        <taxon>Ascomycota</taxon>
        <taxon>Pezizomycotina</taxon>
        <taxon>Sordariomycetes</taxon>
        <taxon>Hypocreomycetidae</taxon>
        <taxon>Hypocreales</taxon>
        <taxon>Nectriaceae</taxon>
        <taxon>Fusarium</taxon>
        <taxon>Fusarium fujikuroi species complex</taxon>
    </lineage>
</organism>
<sequence>MEIGKDMRLDESVYVRDVVRLLRRQFPPPTEARDVGYQTQHLDCLIVLLRYINSHMTPHYLPILEEHRAQEAQNPILALSWLDINPDAKPAWIEAKRNILSALGPMGDDESNPSFGDLLHSDIMMKTFWSRQEFKLMRGIMIRPAGGSWDMPADNPDLEKNFVYVARSPLPELSFQDRISRFFQLSRRLADDSQFIRLCARPNILRVTYERQSGFQPYPFSTMKNIKIPIADVKRSKPTKGRDHDVVVYTLLAVVSHKDAMIRLYQPMAPQVLFSTTHPVIGPKRWSLEDPEHGIFDLIYAYVGHVEILDVAGEFAETRKLSEAFKEVYKQFQGDIVRFHRAHSGIHLHSRQSPARASVQGAPGPSPRHSASTGFSARNRDEWNAIWDKYEQEGQGLQGVLRSFDTSDPNIHKTVQGVLFDTNVTVLEAVEAKKRRVGNALCNLFEGLPDVPNLSGPSQPASNLLRPRPTVAGPSPRQQLALPPADPRETAGEPSSGQQESAILPVNPRDSAAEPSGRAGGGSVGGQGGVREAKSKQAEDVDTGLSAYASRSRIMKNAFMDMPGVLVELSPEELESTSDEESEQESEEEEDDEVVSRDRGANKAFESL</sequence>
<comment type="caution">
    <text evidence="2">The sequence shown here is derived from an EMBL/GenBank/DDBJ whole genome shotgun (WGS) entry which is preliminary data.</text>
</comment>
<evidence type="ECO:0000256" key="1">
    <source>
        <dbReference type="SAM" id="MobiDB-lite"/>
    </source>
</evidence>
<feature type="compositionally biased region" description="Gly residues" evidence="1">
    <location>
        <begin position="518"/>
        <end position="529"/>
    </location>
</feature>
<feature type="region of interest" description="Disordered" evidence="1">
    <location>
        <begin position="448"/>
        <end position="544"/>
    </location>
</feature>
<feature type="compositionally biased region" description="Acidic residues" evidence="1">
    <location>
        <begin position="570"/>
        <end position="593"/>
    </location>
</feature>
<keyword evidence="3" id="KW-1185">Reference proteome</keyword>
<gene>
    <name evidence="2" type="ORF">FCIRC_5445</name>
</gene>
<evidence type="ECO:0000313" key="2">
    <source>
        <dbReference type="EMBL" id="KAF5681719.1"/>
    </source>
</evidence>
<dbReference type="AlphaFoldDB" id="A0A8H5U6Q6"/>
<feature type="region of interest" description="Disordered" evidence="1">
    <location>
        <begin position="347"/>
        <end position="375"/>
    </location>
</feature>
<evidence type="ECO:0000313" key="3">
    <source>
        <dbReference type="Proteomes" id="UP000572754"/>
    </source>
</evidence>
<feature type="region of interest" description="Disordered" evidence="1">
    <location>
        <begin position="565"/>
        <end position="608"/>
    </location>
</feature>
<dbReference type="EMBL" id="JAAQPE010000177">
    <property type="protein sequence ID" value="KAF5681719.1"/>
    <property type="molecule type" value="Genomic_DNA"/>
</dbReference>
<accession>A0A8H5U6Q6</accession>
<proteinExistence type="predicted"/>
<protein>
    <submittedName>
        <fullName evidence="2">Uncharacterized protein</fullName>
    </submittedName>
</protein>
<reference evidence="3" key="1">
    <citation type="journal article" date="2020" name="BMC Genomics">
        <title>Correction to: Identification and distribution of gene clusters required for synthesis of sphingolipid metabolism inhibitors in diverse species of the filamentous fungus Fusarium.</title>
        <authorList>
            <person name="Kim H.S."/>
            <person name="Lohmar J.M."/>
            <person name="Busman M."/>
            <person name="Brown D.W."/>
            <person name="Naumann T.A."/>
            <person name="Divon H.H."/>
            <person name="Lysoe E."/>
            <person name="Uhlig S."/>
            <person name="Proctor R.H."/>
        </authorList>
    </citation>
    <scope>NUCLEOTIDE SEQUENCE [LARGE SCALE GENOMIC DNA]</scope>
    <source>
        <strain evidence="3">NRRL 25331</strain>
    </source>
</reference>
<reference evidence="2 3" key="2">
    <citation type="submission" date="2020-05" db="EMBL/GenBank/DDBJ databases">
        <title>Identification and distribution of gene clusters putatively required for synthesis of sphingolipid metabolism inhibitors in phylogenetically diverse species of the filamentous fungus Fusarium.</title>
        <authorList>
            <person name="Kim H.-S."/>
            <person name="Busman M."/>
            <person name="Brown D.W."/>
            <person name="Divon H."/>
            <person name="Uhlig S."/>
            <person name="Proctor R.H."/>
        </authorList>
    </citation>
    <scope>NUCLEOTIDE SEQUENCE [LARGE SCALE GENOMIC DNA]</scope>
    <source>
        <strain evidence="2 3">NRRL 25331</strain>
    </source>
</reference>
<name>A0A8H5U6Q6_FUSCI</name>
<dbReference type="Proteomes" id="UP000572754">
    <property type="component" value="Unassembled WGS sequence"/>
</dbReference>